<evidence type="ECO:0000259" key="1">
    <source>
        <dbReference type="PROSITE" id="PS50105"/>
    </source>
</evidence>
<dbReference type="PROSITE" id="PS50105">
    <property type="entry name" value="SAM_DOMAIN"/>
    <property type="match status" value="1"/>
</dbReference>
<evidence type="ECO:0000313" key="3">
    <source>
        <dbReference type="Proteomes" id="UP000316759"/>
    </source>
</evidence>
<reference evidence="2 3" key="1">
    <citation type="submission" date="2019-04" db="EMBL/GenBank/DDBJ databases">
        <title>Annotation for the trematode Fasciola gigantica.</title>
        <authorList>
            <person name="Choi Y.-J."/>
        </authorList>
    </citation>
    <scope>NUCLEOTIDE SEQUENCE [LARGE SCALE GENOMIC DNA]</scope>
    <source>
        <strain evidence="2">Uganda_cow_1</strain>
    </source>
</reference>
<dbReference type="STRING" id="46835.A0A504YUF4"/>
<comment type="caution">
    <text evidence="2">The sequence shown here is derived from an EMBL/GenBank/DDBJ whole genome shotgun (WGS) entry which is preliminary data.</text>
</comment>
<dbReference type="InterPro" id="IPR013761">
    <property type="entry name" value="SAM/pointed_sf"/>
</dbReference>
<accession>A0A504YUF4</accession>
<organism evidence="2 3">
    <name type="scientific">Fasciola gigantica</name>
    <name type="common">Giant liver fluke</name>
    <dbReference type="NCBI Taxonomy" id="46835"/>
    <lineage>
        <taxon>Eukaryota</taxon>
        <taxon>Metazoa</taxon>
        <taxon>Spiralia</taxon>
        <taxon>Lophotrochozoa</taxon>
        <taxon>Platyhelminthes</taxon>
        <taxon>Trematoda</taxon>
        <taxon>Digenea</taxon>
        <taxon>Plagiorchiida</taxon>
        <taxon>Echinostomata</taxon>
        <taxon>Echinostomatoidea</taxon>
        <taxon>Fasciolidae</taxon>
        <taxon>Fasciola</taxon>
    </lineage>
</organism>
<protein>
    <recommendedName>
        <fullName evidence="1">SAM domain-containing protein</fullName>
    </recommendedName>
</protein>
<name>A0A504YUF4_FASGI</name>
<dbReference type="AlphaFoldDB" id="A0A504YUF4"/>
<dbReference type="SUPFAM" id="SSF47769">
    <property type="entry name" value="SAM/Pointed domain"/>
    <property type="match status" value="1"/>
</dbReference>
<feature type="domain" description="SAM" evidence="1">
    <location>
        <begin position="1"/>
        <end position="57"/>
    </location>
</feature>
<dbReference type="Pfam" id="PF00536">
    <property type="entry name" value="SAM_1"/>
    <property type="match status" value="1"/>
</dbReference>
<keyword evidence="3" id="KW-1185">Reference proteome</keyword>
<evidence type="ECO:0000313" key="2">
    <source>
        <dbReference type="EMBL" id="TPP65104.1"/>
    </source>
</evidence>
<dbReference type="OrthoDB" id="5314041at2759"/>
<dbReference type="Gene3D" id="1.10.150.50">
    <property type="entry name" value="Transcription Factor, Ets-1"/>
    <property type="match status" value="1"/>
</dbReference>
<feature type="non-terminal residue" evidence="2">
    <location>
        <position position="1"/>
    </location>
</feature>
<sequence>VKVYDWLAQLNLANYWPFFREQKLCTFEQIAKLTWEDLEEVGISKLVNKLCVQATINPDDIICEHVLISVHLPSFKR</sequence>
<dbReference type="Proteomes" id="UP000316759">
    <property type="component" value="Unassembled WGS sequence"/>
</dbReference>
<dbReference type="EMBL" id="SUNJ01003625">
    <property type="protein sequence ID" value="TPP65104.1"/>
    <property type="molecule type" value="Genomic_DNA"/>
</dbReference>
<proteinExistence type="predicted"/>
<gene>
    <name evidence="2" type="ORF">FGIG_12668</name>
</gene>
<dbReference type="InterPro" id="IPR001660">
    <property type="entry name" value="SAM"/>
</dbReference>